<accession>A0ABZ0TJU1</accession>
<name>A0ABZ0TJU1_9SPHI</name>
<dbReference type="Pfam" id="PF14137">
    <property type="entry name" value="DUF4304"/>
    <property type="match status" value="1"/>
</dbReference>
<sequence>MNSKEFKIAFDNIANEYSFEKAFHGWFKESRDCIAVLDLQKSNFGVYYELNIKIFIQGMFGNSYSKNKDLVKKEIGDIFLRQPNDFRDVLDLEVPMEDKLRKEKLGQLFNEFIMPLVEKALTIHGIKELANKGQIFLLPAVKQRLNFD</sequence>
<organism evidence="1 2">
    <name type="scientific">Mucilaginibacter sabulilitoris</name>
    <dbReference type="NCBI Taxonomy" id="1173583"/>
    <lineage>
        <taxon>Bacteria</taxon>
        <taxon>Pseudomonadati</taxon>
        <taxon>Bacteroidota</taxon>
        <taxon>Sphingobacteriia</taxon>
        <taxon>Sphingobacteriales</taxon>
        <taxon>Sphingobacteriaceae</taxon>
        <taxon>Mucilaginibacter</taxon>
    </lineage>
</organism>
<dbReference type="EMBL" id="CP139558">
    <property type="protein sequence ID" value="WPU92463.1"/>
    <property type="molecule type" value="Genomic_DNA"/>
</dbReference>
<gene>
    <name evidence="1" type="ORF">SNE25_24350</name>
</gene>
<evidence type="ECO:0000313" key="2">
    <source>
        <dbReference type="Proteomes" id="UP001324380"/>
    </source>
</evidence>
<dbReference type="Proteomes" id="UP001324380">
    <property type="component" value="Chromosome"/>
</dbReference>
<keyword evidence="2" id="KW-1185">Reference proteome</keyword>
<evidence type="ECO:0000313" key="1">
    <source>
        <dbReference type="EMBL" id="WPU92463.1"/>
    </source>
</evidence>
<reference evidence="1 2" key="1">
    <citation type="submission" date="2023-11" db="EMBL/GenBank/DDBJ databases">
        <title>Analysis of the Genomes of Mucilaginibacter gossypii cycad 4 and M. sabulilitoris SNA2: microbes with the potential for plant growth promotion.</title>
        <authorList>
            <person name="Hirsch A.M."/>
            <person name="Humm E."/>
            <person name="Rubbi M."/>
            <person name="Del Vecchio G."/>
            <person name="Ha S.M."/>
            <person name="Pellegrini M."/>
            <person name="Gunsalus R.P."/>
        </authorList>
    </citation>
    <scope>NUCLEOTIDE SEQUENCE [LARGE SCALE GENOMIC DNA]</scope>
    <source>
        <strain evidence="1 2">SNA2</strain>
    </source>
</reference>
<proteinExistence type="predicted"/>
<dbReference type="InterPro" id="IPR025412">
    <property type="entry name" value="DUF4304"/>
</dbReference>
<protein>
    <submittedName>
        <fullName evidence="1">DUF4304 domain-containing protein</fullName>
    </submittedName>
</protein>
<dbReference type="RefSeq" id="WP_321561625.1">
    <property type="nucleotide sequence ID" value="NZ_CP139558.1"/>
</dbReference>